<dbReference type="OrthoDB" id="5962932at2759"/>
<dbReference type="GO" id="GO:0035097">
    <property type="term" value="C:histone methyltransferase complex"/>
    <property type="evidence" value="ECO:0007669"/>
    <property type="project" value="TreeGrafter"/>
</dbReference>
<sequence length="253" mass="28194">MATITDKARSYFPLQSVDDVVTLFRSELQESGDEVRDTQEPNLTLLSVVVGMVENILTANKPAQHGKEDHRIGITPIFPVIELPNVETLCQKFETQIKGSVDLSNYKPDFATRDLIKKVSDIVWSSLTRSFYKDRAHLQSLFSYLTGNKLDCFGVAFAVVAAFQILGYKDVHLALSEDHAWVSFGENGKETAEVTWHGKGNEDKRGQPITTGVADRSWLYLNGHPVICCRRMEVAALVSAINLRSVPVQIALK</sequence>
<dbReference type="AlphaFoldDB" id="A0A2G8KDE4"/>
<dbReference type="GO" id="GO:0000785">
    <property type="term" value="C:chromatin"/>
    <property type="evidence" value="ECO:0007669"/>
    <property type="project" value="TreeGrafter"/>
</dbReference>
<dbReference type="GO" id="GO:0006325">
    <property type="term" value="P:chromatin organization"/>
    <property type="evidence" value="ECO:0007669"/>
    <property type="project" value="UniProtKB-KW"/>
</dbReference>
<keyword evidence="11" id="KW-1185">Reference proteome</keyword>
<reference evidence="10 11" key="1">
    <citation type="journal article" date="2017" name="PLoS Biol.">
        <title>The sea cucumber genome provides insights into morphological evolution and visceral regeneration.</title>
        <authorList>
            <person name="Zhang X."/>
            <person name="Sun L."/>
            <person name="Yuan J."/>
            <person name="Sun Y."/>
            <person name="Gao Y."/>
            <person name="Zhang L."/>
            <person name="Li S."/>
            <person name="Dai H."/>
            <person name="Hamel J.F."/>
            <person name="Liu C."/>
            <person name="Yu Y."/>
            <person name="Liu S."/>
            <person name="Lin W."/>
            <person name="Guo K."/>
            <person name="Jin S."/>
            <person name="Xu P."/>
            <person name="Storey K.B."/>
            <person name="Huan P."/>
            <person name="Zhang T."/>
            <person name="Zhou Y."/>
            <person name="Zhang J."/>
            <person name="Lin C."/>
            <person name="Li X."/>
            <person name="Xing L."/>
            <person name="Huo D."/>
            <person name="Sun M."/>
            <person name="Wang L."/>
            <person name="Mercier A."/>
            <person name="Li F."/>
            <person name="Yang H."/>
            <person name="Xiang J."/>
        </authorList>
    </citation>
    <scope>NUCLEOTIDE SEQUENCE [LARGE SCALE GENOMIC DNA]</scope>
    <source>
        <strain evidence="10">Shaxun</strain>
        <tissue evidence="10">Muscle</tissue>
    </source>
</reference>
<keyword evidence="4" id="KW-0597">Phosphoprotein</keyword>
<evidence type="ECO:0000256" key="4">
    <source>
        <dbReference type="ARBA" id="ARBA00022553"/>
    </source>
</evidence>
<dbReference type="PANTHER" id="PTHR12693">
    <property type="entry name" value="MENIN"/>
    <property type="match status" value="1"/>
</dbReference>
<evidence type="ECO:0000256" key="1">
    <source>
        <dbReference type="ARBA" id="ARBA00004123"/>
    </source>
</evidence>
<dbReference type="EMBL" id="MRZV01000670">
    <property type="protein sequence ID" value="PIK46024.1"/>
    <property type="molecule type" value="Genomic_DNA"/>
</dbReference>
<evidence type="ECO:0000256" key="2">
    <source>
        <dbReference type="ARBA" id="ARBA00021162"/>
    </source>
</evidence>
<dbReference type="GO" id="GO:0000403">
    <property type="term" value="F:Y-form DNA binding"/>
    <property type="evidence" value="ECO:0007669"/>
    <property type="project" value="TreeGrafter"/>
</dbReference>
<evidence type="ECO:0000256" key="8">
    <source>
        <dbReference type="ARBA" id="ARBA00023163"/>
    </source>
</evidence>
<dbReference type="PANTHER" id="PTHR12693:SF3">
    <property type="entry name" value="MENIN"/>
    <property type="match status" value="1"/>
</dbReference>
<gene>
    <name evidence="10" type="ORF">BSL78_17114</name>
</gene>
<proteinExistence type="predicted"/>
<dbReference type="GO" id="GO:0006357">
    <property type="term" value="P:regulation of transcription by RNA polymerase II"/>
    <property type="evidence" value="ECO:0007669"/>
    <property type="project" value="TreeGrafter"/>
</dbReference>
<evidence type="ECO:0000313" key="11">
    <source>
        <dbReference type="Proteomes" id="UP000230750"/>
    </source>
</evidence>
<evidence type="ECO:0000256" key="3">
    <source>
        <dbReference type="ARBA" id="ARBA00022491"/>
    </source>
</evidence>
<keyword evidence="6" id="KW-0805">Transcription regulation</keyword>
<dbReference type="GO" id="GO:0045786">
    <property type="term" value="P:negative regulation of cell cycle"/>
    <property type="evidence" value="ECO:0007669"/>
    <property type="project" value="TreeGrafter"/>
</dbReference>
<evidence type="ECO:0000256" key="7">
    <source>
        <dbReference type="ARBA" id="ARBA00023125"/>
    </source>
</evidence>
<organism evidence="10 11">
    <name type="scientific">Stichopus japonicus</name>
    <name type="common">Sea cucumber</name>
    <dbReference type="NCBI Taxonomy" id="307972"/>
    <lineage>
        <taxon>Eukaryota</taxon>
        <taxon>Metazoa</taxon>
        <taxon>Echinodermata</taxon>
        <taxon>Eleutherozoa</taxon>
        <taxon>Echinozoa</taxon>
        <taxon>Holothuroidea</taxon>
        <taxon>Aspidochirotacea</taxon>
        <taxon>Aspidochirotida</taxon>
        <taxon>Stichopodidae</taxon>
        <taxon>Apostichopus</taxon>
    </lineage>
</organism>
<protein>
    <recommendedName>
        <fullName evidence="2">Menin</fullName>
    </recommendedName>
</protein>
<dbReference type="STRING" id="307972.A0A2G8KDE4"/>
<comment type="subcellular location">
    <subcellularLocation>
        <location evidence="1">Nucleus</location>
    </subcellularLocation>
</comment>
<dbReference type="InterPro" id="IPR007747">
    <property type="entry name" value="Menin"/>
</dbReference>
<keyword evidence="5" id="KW-0156">Chromatin regulator</keyword>
<evidence type="ECO:0000256" key="5">
    <source>
        <dbReference type="ARBA" id="ARBA00022853"/>
    </source>
</evidence>
<evidence type="ECO:0000313" key="10">
    <source>
        <dbReference type="EMBL" id="PIK46024.1"/>
    </source>
</evidence>
<dbReference type="Proteomes" id="UP000230750">
    <property type="component" value="Unassembled WGS sequence"/>
</dbReference>
<keyword evidence="7" id="KW-0238">DNA-binding</keyword>
<dbReference type="GO" id="GO:0000976">
    <property type="term" value="F:transcription cis-regulatory region binding"/>
    <property type="evidence" value="ECO:0007669"/>
    <property type="project" value="TreeGrafter"/>
</dbReference>
<comment type="caution">
    <text evidence="10">The sequence shown here is derived from an EMBL/GenBank/DDBJ whole genome shotgun (WGS) entry which is preliminary data.</text>
</comment>
<dbReference type="GO" id="GO:0003682">
    <property type="term" value="F:chromatin binding"/>
    <property type="evidence" value="ECO:0007669"/>
    <property type="project" value="TreeGrafter"/>
</dbReference>
<dbReference type="GO" id="GO:0008285">
    <property type="term" value="P:negative regulation of cell population proliferation"/>
    <property type="evidence" value="ECO:0007669"/>
    <property type="project" value="TreeGrafter"/>
</dbReference>
<keyword evidence="8" id="KW-0804">Transcription</keyword>
<evidence type="ECO:0000256" key="6">
    <source>
        <dbReference type="ARBA" id="ARBA00023015"/>
    </source>
</evidence>
<evidence type="ECO:0000256" key="9">
    <source>
        <dbReference type="ARBA" id="ARBA00023242"/>
    </source>
</evidence>
<dbReference type="Pfam" id="PF05053">
    <property type="entry name" value="Menin"/>
    <property type="match status" value="1"/>
</dbReference>
<keyword evidence="3" id="KW-0678">Repressor</keyword>
<accession>A0A2G8KDE4</accession>
<name>A0A2G8KDE4_STIJA</name>
<keyword evidence="9" id="KW-0539">Nucleus</keyword>